<sequence>MAEAAPSGRARGGAILKSYLVSWLRRQHAGTGVEAFARERPGEWIVWEAGPWRPPTPMKETLHADDLRVAWESGESLAILLAPRPGRAEVRLGRASDNDVVIDDATLSRSHLAFVRDAAGRWTVRDLGSSNGTRVGGVRMGAAPAVLEAGTAVQAGAVRLTFYDAAGLYLRLKGAR</sequence>
<proteinExistence type="predicted"/>
<protein>
    <recommendedName>
        <fullName evidence="1">FHA domain-containing protein</fullName>
    </recommendedName>
</protein>
<dbReference type="Proteomes" id="UP001162891">
    <property type="component" value="Chromosome"/>
</dbReference>
<reference evidence="3" key="1">
    <citation type="journal article" date="2022" name="Int. J. Syst. Evol. Microbiol.">
        <title>Anaeromyxobacter oryzae sp. nov., Anaeromyxobacter diazotrophicus sp. nov. and Anaeromyxobacter paludicola sp. nov., isolated from paddy soils.</title>
        <authorList>
            <person name="Itoh H."/>
            <person name="Xu Z."/>
            <person name="Mise K."/>
            <person name="Masuda Y."/>
            <person name="Ushijima N."/>
            <person name="Hayakawa C."/>
            <person name="Shiratori Y."/>
            <person name="Senoo K."/>
        </authorList>
    </citation>
    <scope>NUCLEOTIDE SEQUENCE [LARGE SCALE GENOMIC DNA]</scope>
    <source>
        <strain evidence="3">Red232</strain>
    </source>
</reference>
<dbReference type="InterPro" id="IPR000253">
    <property type="entry name" value="FHA_dom"/>
</dbReference>
<dbReference type="SMART" id="SM00240">
    <property type="entry name" value="FHA"/>
    <property type="match status" value="1"/>
</dbReference>
<dbReference type="Pfam" id="PF00498">
    <property type="entry name" value="FHA"/>
    <property type="match status" value="1"/>
</dbReference>
<accession>A0ABN6MLQ4</accession>
<dbReference type="CDD" id="cd00060">
    <property type="entry name" value="FHA"/>
    <property type="match status" value="1"/>
</dbReference>
<dbReference type="PROSITE" id="PS50006">
    <property type="entry name" value="FHA_DOMAIN"/>
    <property type="match status" value="1"/>
</dbReference>
<dbReference type="SUPFAM" id="SSF49879">
    <property type="entry name" value="SMAD/FHA domain"/>
    <property type="match status" value="1"/>
</dbReference>
<dbReference type="InterPro" id="IPR050923">
    <property type="entry name" value="Cell_Proc_Reg/RNA_Proc"/>
</dbReference>
<name>A0ABN6MLQ4_9BACT</name>
<organism evidence="2 3">
    <name type="scientific">Anaeromyxobacter oryzae</name>
    <dbReference type="NCBI Taxonomy" id="2918170"/>
    <lineage>
        <taxon>Bacteria</taxon>
        <taxon>Pseudomonadati</taxon>
        <taxon>Myxococcota</taxon>
        <taxon>Myxococcia</taxon>
        <taxon>Myxococcales</taxon>
        <taxon>Cystobacterineae</taxon>
        <taxon>Anaeromyxobacteraceae</taxon>
        <taxon>Anaeromyxobacter</taxon>
    </lineage>
</organism>
<dbReference type="InterPro" id="IPR008984">
    <property type="entry name" value="SMAD_FHA_dom_sf"/>
</dbReference>
<evidence type="ECO:0000259" key="1">
    <source>
        <dbReference type="PROSITE" id="PS50006"/>
    </source>
</evidence>
<keyword evidence="3" id="KW-1185">Reference proteome</keyword>
<feature type="domain" description="FHA" evidence="1">
    <location>
        <begin position="90"/>
        <end position="140"/>
    </location>
</feature>
<dbReference type="EMBL" id="AP025591">
    <property type="protein sequence ID" value="BDG01969.1"/>
    <property type="molecule type" value="Genomic_DNA"/>
</dbReference>
<gene>
    <name evidence="2" type="ORF">AMOR_09650</name>
</gene>
<evidence type="ECO:0000313" key="3">
    <source>
        <dbReference type="Proteomes" id="UP001162891"/>
    </source>
</evidence>
<dbReference type="Gene3D" id="2.60.200.20">
    <property type="match status" value="1"/>
</dbReference>
<dbReference type="PANTHER" id="PTHR23308">
    <property type="entry name" value="NUCLEAR INHIBITOR OF PROTEIN PHOSPHATASE-1"/>
    <property type="match status" value="1"/>
</dbReference>
<evidence type="ECO:0000313" key="2">
    <source>
        <dbReference type="EMBL" id="BDG01969.1"/>
    </source>
</evidence>